<keyword evidence="6" id="KW-0694">RNA-binding</keyword>
<reference evidence="9 10" key="1">
    <citation type="journal article" date="2018" name="Environ. Microbiol.">
        <title>Ecological and genomic features of two widespread freshwater picocyanobacteria.</title>
        <authorList>
            <person name="Cabello-Yeves P.J."/>
            <person name="Picazo A."/>
            <person name="Camacho A."/>
            <person name="Callieri C."/>
            <person name="Rosselli R."/>
            <person name="Roda-Garcia J.J."/>
            <person name="Coutinho F.H."/>
            <person name="Rodriguez-Valera F."/>
        </authorList>
    </citation>
    <scope>NUCLEOTIDE SEQUENCE [LARGE SCALE GENOMIC DNA]</scope>
    <source>
        <strain evidence="9 10">Tous</strain>
    </source>
</reference>
<dbReference type="InterPro" id="IPR000999">
    <property type="entry name" value="RNase_III_dom"/>
</dbReference>
<protein>
    <recommendedName>
        <fullName evidence="6">Mini-ribonuclease 3</fullName>
        <shortName evidence="6">Mini-3</shortName>
        <shortName evidence="6">Mini-RNase 3</shortName>
        <ecNumber evidence="6">3.1.26.-</ecNumber>
    </recommendedName>
    <alternativeName>
        <fullName evidence="6">Mini-RNase III</fullName>
        <shortName evidence="6">Mini-III</shortName>
    </alternativeName>
</protein>
<dbReference type="PANTHER" id="PTHR34276">
    <property type="entry name" value="MINI-RIBONUCLEASE 3"/>
    <property type="match status" value="1"/>
</dbReference>
<dbReference type="GO" id="GO:0004525">
    <property type="term" value="F:ribonuclease III activity"/>
    <property type="evidence" value="ECO:0007669"/>
    <property type="project" value="InterPro"/>
</dbReference>
<dbReference type="GO" id="GO:0006364">
    <property type="term" value="P:rRNA processing"/>
    <property type="evidence" value="ECO:0007669"/>
    <property type="project" value="UniProtKB-UniRule"/>
</dbReference>
<dbReference type="EC" id="3.1.26.-" evidence="6"/>
<sequence length="135" mass="15072">MRPASSWLAGLAPHPPQAELGPLQLAWLGDAVWELHHRLQRCQRPGRSHTLHQEVVQVVRADAQALALEKLDQQLTDAERDLVRRGRNRAGRGPRRGDAAAYGQATGLEALLGWLFLHEPARLAELLDHLQEIDP</sequence>
<dbReference type="PIRSF" id="PIRSF005520">
    <property type="entry name" value="UCP005520"/>
    <property type="match status" value="1"/>
</dbReference>
<evidence type="ECO:0000256" key="1">
    <source>
        <dbReference type="ARBA" id="ARBA00022517"/>
    </source>
</evidence>
<dbReference type="AlphaFoldDB" id="A0A2P7N0N6"/>
<dbReference type="Gene3D" id="1.10.1520.10">
    <property type="entry name" value="Ribonuclease III domain"/>
    <property type="match status" value="1"/>
</dbReference>
<evidence type="ECO:0000256" key="7">
    <source>
        <dbReference type="SAM" id="Coils"/>
    </source>
</evidence>
<dbReference type="RefSeq" id="WP_106501987.1">
    <property type="nucleotide sequence ID" value="NZ_PXXO01000002.1"/>
</dbReference>
<keyword evidence="6" id="KW-0460">Magnesium</keyword>
<evidence type="ECO:0000256" key="3">
    <source>
        <dbReference type="ARBA" id="ARBA00022722"/>
    </source>
</evidence>
<dbReference type="SUPFAM" id="SSF69065">
    <property type="entry name" value="RNase III domain-like"/>
    <property type="match status" value="1"/>
</dbReference>
<comment type="subunit">
    <text evidence="6">Homodimer.</text>
</comment>
<keyword evidence="2 6" id="KW-0698">rRNA processing</keyword>
<evidence type="ECO:0000256" key="4">
    <source>
        <dbReference type="ARBA" id="ARBA00022759"/>
    </source>
</evidence>
<comment type="cofactor">
    <cofactor evidence="6">
        <name>Mg(2+)</name>
        <dbReference type="ChEBI" id="CHEBI:18420"/>
    </cofactor>
</comment>
<dbReference type="HAMAP" id="MF_01468">
    <property type="entry name" value="RNase_Mini_III"/>
    <property type="match status" value="1"/>
</dbReference>
<organism evidence="9 10">
    <name type="scientific">Cyanobium usitatum str. Tous</name>
    <dbReference type="NCBI Taxonomy" id="2116684"/>
    <lineage>
        <taxon>Bacteria</taxon>
        <taxon>Bacillati</taxon>
        <taxon>Cyanobacteriota</taxon>
        <taxon>Cyanophyceae</taxon>
        <taxon>Synechococcales</taxon>
        <taxon>Prochlorococcaceae</taxon>
        <taxon>Cyanobium</taxon>
    </lineage>
</organism>
<keyword evidence="4 6" id="KW-0255">Endonuclease</keyword>
<dbReference type="Proteomes" id="UP000243002">
    <property type="component" value="Unassembled WGS sequence"/>
</dbReference>
<evidence type="ECO:0000259" key="8">
    <source>
        <dbReference type="Pfam" id="PF00636"/>
    </source>
</evidence>
<dbReference type="EMBL" id="PXXO01000002">
    <property type="protein sequence ID" value="PSJ07018.1"/>
    <property type="molecule type" value="Genomic_DNA"/>
</dbReference>
<keyword evidence="3 6" id="KW-0540">Nuclease</keyword>
<evidence type="ECO:0000313" key="9">
    <source>
        <dbReference type="EMBL" id="PSJ07018.1"/>
    </source>
</evidence>
<evidence type="ECO:0000313" key="10">
    <source>
        <dbReference type="Proteomes" id="UP000243002"/>
    </source>
</evidence>
<keyword evidence="7" id="KW-0175">Coiled coil</keyword>
<keyword evidence="5 6" id="KW-0378">Hydrolase</keyword>
<dbReference type="InterPro" id="IPR036389">
    <property type="entry name" value="RNase_III_sf"/>
</dbReference>
<feature type="active site" evidence="6">
    <location>
        <position position="30"/>
    </location>
</feature>
<keyword evidence="1 6" id="KW-0690">Ribosome biogenesis</keyword>
<keyword evidence="6" id="KW-0963">Cytoplasm</keyword>
<dbReference type="PANTHER" id="PTHR34276:SF1">
    <property type="entry name" value="MINI-RIBONUCLEASE 3"/>
    <property type="match status" value="1"/>
</dbReference>
<dbReference type="GO" id="GO:0005737">
    <property type="term" value="C:cytoplasm"/>
    <property type="evidence" value="ECO:0007669"/>
    <property type="project" value="UniProtKB-SubCell"/>
</dbReference>
<keyword evidence="6" id="KW-0699">rRNA-binding</keyword>
<dbReference type="OrthoDB" id="46571at2"/>
<name>A0A2P7N0N6_9CYAN</name>
<dbReference type="GO" id="GO:0019843">
    <property type="term" value="F:rRNA binding"/>
    <property type="evidence" value="ECO:0007669"/>
    <property type="project" value="UniProtKB-UniRule"/>
</dbReference>
<comment type="similarity">
    <text evidence="6">Belongs to the MrnC RNase family.</text>
</comment>
<comment type="function">
    <text evidence="6">Involved in correct processing of both the 5' and 3' ends of 23S rRNA precursor. Processes 30S rRNA precursor transcript even in absence of ribonuclease 3 (Rnc); Rnc processes 30S rRNA into smaller rRNA precursors.</text>
</comment>
<comment type="caution">
    <text evidence="9">The sequence shown here is derived from an EMBL/GenBank/DDBJ whole genome shotgun (WGS) entry which is preliminary data.</text>
</comment>
<proteinExistence type="inferred from homology"/>
<dbReference type="InterPro" id="IPR008226">
    <property type="entry name" value="Mini3_fam"/>
</dbReference>
<feature type="coiled-coil region" evidence="7">
    <location>
        <begin position="61"/>
        <end position="88"/>
    </location>
</feature>
<evidence type="ECO:0000256" key="2">
    <source>
        <dbReference type="ARBA" id="ARBA00022552"/>
    </source>
</evidence>
<evidence type="ECO:0000256" key="6">
    <source>
        <dbReference type="HAMAP-Rule" id="MF_01468"/>
    </source>
</evidence>
<evidence type="ECO:0000256" key="5">
    <source>
        <dbReference type="ARBA" id="ARBA00022801"/>
    </source>
</evidence>
<dbReference type="Pfam" id="PF00636">
    <property type="entry name" value="Ribonuclease_3"/>
    <property type="match status" value="1"/>
</dbReference>
<gene>
    <name evidence="6" type="primary">mrnC</name>
    <name evidence="9" type="ORF">C7K55_02760</name>
</gene>
<comment type="subcellular location">
    <subcellularLocation>
        <location evidence="6">Cytoplasm</location>
    </subcellularLocation>
</comment>
<keyword evidence="10" id="KW-1185">Reference proteome</keyword>
<feature type="domain" description="RNase III" evidence="8">
    <location>
        <begin position="24"/>
        <end position="119"/>
    </location>
</feature>
<accession>A0A2P7N0N6</accession>